<dbReference type="RefSeq" id="XP_068359628.1">
    <property type="nucleotide sequence ID" value="XM_068504417.1"/>
</dbReference>
<dbReference type="AlphaFoldDB" id="A0A1J4K9W9"/>
<evidence type="ECO:0000256" key="2">
    <source>
        <dbReference type="ARBA" id="ARBA00022448"/>
    </source>
</evidence>
<dbReference type="OrthoDB" id="29145at2759"/>
<keyword evidence="2" id="KW-0813">Transport</keyword>
<dbReference type="Gene3D" id="1.25.10.10">
    <property type="entry name" value="Leucine-rich Repeat Variant"/>
    <property type="match status" value="1"/>
</dbReference>
<comment type="similarity">
    <text evidence="1">Belongs to the importin alpha family.</text>
</comment>
<organism evidence="4 5">
    <name type="scientific">Tritrichomonas foetus</name>
    <dbReference type="NCBI Taxonomy" id="1144522"/>
    <lineage>
        <taxon>Eukaryota</taxon>
        <taxon>Metamonada</taxon>
        <taxon>Parabasalia</taxon>
        <taxon>Tritrichomonadida</taxon>
        <taxon>Tritrichomonadidae</taxon>
        <taxon>Tritrichomonas</taxon>
    </lineage>
</organism>
<dbReference type="GeneID" id="94839121"/>
<comment type="caution">
    <text evidence="4">The sequence shown here is derived from an EMBL/GenBank/DDBJ whole genome shotgun (WGS) entry which is preliminary data.</text>
</comment>
<dbReference type="VEuPathDB" id="TrichDB:TRFO_25531"/>
<gene>
    <name evidence="4" type="ORF">TRFO_25531</name>
</gene>
<evidence type="ECO:0000256" key="1">
    <source>
        <dbReference type="ARBA" id="ARBA00010394"/>
    </source>
</evidence>
<dbReference type="EMBL" id="MLAK01000725">
    <property type="protein sequence ID" value="OHT06492.1"/>
    <property type="molecule type" value="Genomic_DNA"/>
</dbReference>
<sequence>MRDIHHPFDDLFFCYFDSDQKMTIRRRSSVRDASFEELYPTTDDDNDSISSYQQQLRCSRTLNLRQNSKNSLNEIFTQILPSASLEKSLLLNPIDQFDPNLSTQILQSGNEIEIMSLFDEIQIASNFSISNTFPNSNQINNSQLNSVSINNSKNVGIQNSLTLLFESSSFLESLANCLVMSFSQALQVSLLQTISVIFPNTSLKEEFIDYGICMSLFDFISSDYLMISMASIQLIDLICEYSSYGRDAIVCLGLHTQMMEIASKETDLNLTNACCVALQKLFCNPDFIDPSALIQCVKPLSNLLYLNSKVALQAVVECFVEMTNKIPSLVYALFEIDDIVVYLINLLEDDALTESALKLIGNMSMSQPSQINLMLNRGIIQKLLYFIGTSSTRASESFWVLSNMVESVPQMLIPFITQSFLDNVIQTAKDSTIEVKKEAAFFISTVIIYSEDSTVPYFLQYDVVDLLCEMLGCAVTIIVLRCLDTLMILLHFSINQAQTVFSSFMIDCDIIDRLSELVEEQTPMVTERAIYLLRQVDQAKQS</sequence>
<dbReference type="Proteomes" id="UP000179807">
    <property type="component" value="Unassembled WGS sequence"/>
</dbReference>
<dbReference type="InterPro" id="IPR011989">
    <property type="entry name" value="ARM-like"/>
</dbReference>
<dbReference type="InterPro" id="IPR016024">
    <property type="entry name" value="ARM-type_fold"/>
</dbReference>
<evidence type="ECO:0000313" key="5">
    <source>
        <dbReference type="Proteomes" id="UP000179807"/>
    </source>
</evidence>
<reference evidence="4" key="1">
    <citation type="submission" date="2016-10" db="EMBL/GenBank/DDBJ databases">
        <authorList>
            <person name="Benchimol M."/>
            <person name="Almeida L.G."/>
            <person name="Vasconcelos A.T."/>
            <person name="Perreira-Neves A."/>
            <person name="Rosa I.A."/>
            <person name="Tasca T."/>
            <person name="Bogo M.R."/>
            <person name="de Souza W."/>
        </authorList>
    </citation>
    <scope>NUCLEOTIDE SEQUENCE [LARGE SCALE GENOMIC DNA]</scope>
    <source>
        <strain evidence="4">K</strain>
    </source>
</reference>
<protein>
    <submittedName>
        <fullName evidence="4">Uncharacterized protein</fullName>
    </submittedName>
</protein>
<dbReference type="PANTHER" id="PTHR23316">
    <property type="entry name" value="IMPORTIN ALPHA"/>
    <property type="match status" value="1"/>
</dbReference>
<dbReference type="SUPFAM" id="SSF48371">
    <property type="entry name" value="ARM repeat"/>
    <property type="match status" value="1"/>
</dbReference>
<keyword evidence="3" id="KW-0653">Protein transport</keyword>
<dbReference type="GO" id="GO:0015031">
    <property type="term" value="P:protein transport"/>
    <property type="evidence" value="ECO:0007669"/>
    <property type="project" value="UniProtKB-KW"/>
</dbReference>
<accession>A0A1J4K9W9</accession>
<evidence type="ECO:0000256" key="3">
    <source>
        <dbReference type="ARBA" id="ARBA00022927"/>
    </source>
</evidence>
<evidence type="ECO:0000313" key="4">
    <source>
        <dbReference type="EMBL" id="OHT06492.1"/>
    </source>
</evidence>
<keyword evidence="5" id="KW-1185">Reference proteome</keyword>
<name>A0A1J4K9W9_9EUKA</name>
<proteinExistence type="inferred from homology"/>